<proteinExistence type="inferred from homology"/>
<dbReference type="Pfam" id="PF02845">
    <property type="entry name" value="CUE"/>
    <property type="match status" value="1"/>
</dbReference>
<gene>
    <name evidence="19" type="ORF">HOLleu_31576</name>
</gene>
<dbReference type="GO" id="GO:0003678">
    <property type="term" value="F:DNA helicase activity"/>
    <property type="evidence" value="ECO:0007669"/>
    <property type="project" value="UniProtKB-EC"/>
</dbReference>
<feature type="compositionally biased region" description="Basic residues" evidence="16">
    <location>
        <begin position="402"/>
        <end position="435"/>
    </location>
</feature>
<dbReference type="Pfam" id="PF00271">
    <property type="entry name" value="Helicase_C"/>
    <property type="match status" value="1"/>
</dbReference>
<dbReference type="SMART" id="SM00490">
    <property type="entry name" value="HELICc"/>
    <property type="match status" value="1"/>
</dbReference>
<feature type="compositionally biased region" description="Basic and acidic residues" evidence="16">
    <location>
        <begin position="104"/>
        <end position="123"/>
    </location>
</feature>
<dbReference type="InterPro" id="IPR049730">
    <property type="entry name" value="SNF2/RAD54-like_C"/>
</dbReference>
<evidence type="ECO:0000256" key="12">
    <source>
        <dbReference type="ARBA" id="ARBA00023125"/>
    </source>
</evidence>
<evidence type="ECO:0000256" key="7">
    <source>
        <dbReference type="ARBA" id="ARBA00022763"/>
    </source>
</evidence>
<evidence type="ECO:0000256" key="11">
    <source>
        <dbReference type="ARBA" id="ARBA00022853"/>
    </source>
</evidence>
<dbReference type="SUPFAM" id="SSF52540">
    <property type="entry name" value="P-loop containing nucleoside triphosphate hydrolases"/>
    <property type="match status" value="2"/>
</dbReference>
<dbReference type="CDD" id="cd14279">
    <property type="entry name" value="CUE"/>
    <property type="match status" value="1"/>
</dbReference>
<evidence type="ECO:0000313" key="19">
    <source>
        <dbReference type="EMBL" id="KAJ8026671.1"/>
    </source>
</evidence>
<dbReference type="AlphaFoldDB" id="A0A9Q0YU97"/>
<evidence type="ECO:0000256" key="16">
    <source>
        <dbReference type="SAM" id="MobiDB-lite"/>
    </source>
</evidence>
<dbReference type="GO" id="GO:0003677">
    <property type="term" value="F:DNA binding"/>
    <property type="evidence" value="ECO:0007669"/>
    <property type="project" value="UniProtKB-KW"/>
</dbReference>
<dbReference type="GO" id="GO:0005524">
    <property type="term" value="F:ATP binding"/>
    <property type="evidence" value="ECO:0007669"/>
    <property type="project" value="UniProtKB-KW"/>
</dbReference>
<comment type="similarity">
    <text evidence="3">Belongs to the SNF2/RAD54 helicase family.</text>
</comment>
<dbReference type="OrthoDB" id="448448at2759"/>
<evidence type="ECO:0000313" key="20">
    <source>
        <dbReference type="Proteomes" id="UP001152320"/>
    </source>
</evidence>
<dbReference type="Pfam" id="PF00176">
    <property type="entry name" value="SNF2-rel_dom"/>
    <property type="match status" value="1"/>
</dbReference>
<dbReference type="GO" id="GO:0006281">
    <property type="term" value="P:DNA repair"/>
    <property type="evidence" value="ECO:0007669"/>
    <property type="project" value="UniProtKB-KW"/>
</dbReference>
<feature type="region of interest" description="Disordered" evidence="16">
    <location>
        <begin position="393"/>
        <end position="493"/>
    </location>
</feature>
<dbReference type="SMART" id="SM00487">
    <property type="entry name" value="DEXDc"/>
    <property type="match status" value="1"/>
</dbReference>
<dbReference type="GO" id="GO:0016787">
    <property type="term" value="F:hydrolase activity"/>
    <property type="evidence" value="ECO:0007669"/>
    <property type="project" value="UniProtKB-KW"/>
</dbReference>
<dbReference type="PANTHER" id="PTHR10799">
    <property type="entry name" value="SNF2/RAD54 HELICASE FAMILY"/>
    <property type="match status" value="1"/>
</dbReference>
<name>A0A9Q0YU97_HOLLE</name>
<keyword evidence="5" id="KW-0158">Chromosome</keyword>
<dbReference type="GO" id="GO:0006325">
    <property type="term" value="P:chromatin organization"/>
    <property type="evidence" value="ECO:0007669"/>
    <property type="project" value="UniProtKB-KW"/>
</dbReference>
<dbReference type="InterPro" id="IPR001650">
    <property type="entry name" value="Helicase_C-like"/>
</dbReference>
<feature type="compositionally biased region" description="Polar residues" evidence="16">
    <location>
        <begin position="74"/>
        <end position="85"/>
    </location>
</feature>
<evidence type="ECO:0000256" key="13">
    <source>
        <dbReference type="ARBA" id="ARBA00023204"/>
    </source>
</evidence>
<dbReference type="FunFam" id="3.40.50.10810:FF:000014">
    <property type="entry name" value="SWI/SNF-related matrix-associated actin-dependent regulator of chromatin subfamily A containing DEAD/H box 1"/>
    <property type="match status" value="1"/>
</dbReference>
<dbReference type="InterPro" id="IPR027417">
    <property type="entry name" value="P-loop_NTPase"/>
</dbReference>
<feature type="compositionally biased region" description="Acidic residues" evidence="16">
    <location>
        <begin position="438"/>
        <end position="459"/>
    </location>
</feature>
<feature type="compositionally biased region" description="Low complexity" evidence="16">
    <location>
        <begin position="357"/>
        <end position="370"/>
    </location>
</feature>
<dbReference type="Gene3D" id="3.40.50.300">
    <property type="entry name" value="P-loop containing nucleotide triphosphate hydrolases"/>
    <property type="match status" value="1"/>
</dbReference>
<dbReference type="EMBL" id="JAIZAY010000016">
    <property type="protein sequence ID" value="KAJ8026671.1"/>
    <property type="molecule type" value="Genomic_DNA"/>
</dbReference>
<keyword evidence="11" id="KW-0156">Chromatin regulator</keyword>
<dbReference type="InterPro" id="IPR003892">
    <property type="entry name" value="CUE"/>
</dbReference>
<evidence type="ECO:0000256" key="3">
    <source>
        <dbReference type="ARBA" id="ARBA00007025"/>
    </source>
</evidence>
<evidence type="ECO:0000256" key="6">
    <source>
        <dbReference type="ARBA" id="ARBA00022741"/>
    </source>
</evidence>
<keyword evidence="14" id="KW-0539">Nucleus</keyword>
<dbReference type="InterPro" id="IPR014001">
    <property type="entry name" value="Helicase_ATP-bd"/>
</dbReference>
<keyword evidence="13" id="KW-0234">DNA repair</keyword>
<dbReference type="Proteomes" id="UP001152320">
    <property type="component" value="Chromosome 16"/>
</dbReference>
<dbReference type="InterPro" id="IPR038718">
    <property type="entry name" value="SNF2-like_sf"/>
</dbReference>
<feature type="region of interest" description="Disordered" evidence="16">
    <location>
        <begin position="228"/>
        <end position="258"/>
    </location>
</feature>
<feature type="compositionally biased region" description="Acidic residues" evidence="16">
    <location>
        <begin position="470"/>
        <end position="492"/>
    </location>
</feature>
<evidence type="ECO:0000256" key="5">
    <source>
        <dbReference type="ARBA" id="ARBA00022454"/>
    </source>
</evidence>
<feature type="region of interest" description="Disordered" evidence="16">
    <location>
        <begin position="16"/>
        <end position="149"/>
    </location>
</feature>
<keyword evidence="20" id="KW-1185">Reference proteome</keyword>
<evidence type="ECO:0000256" key="15">
    <source>
        <dbReference type="ARBA" id="ARBA00048432"/>
    </source>
</evidence>
<sequence>MASLFDKFKFTPKTKAVLKSPKGSDVKTPCPSQDSDVTCIPETPSSDYQKSVEESPVFSAQSQRTILKTKADSSENSPTFSASSVSKKEGSVRRHLLTDASSEGMKRETPVGADAKEVAKDSDETYISGYGSDGITHSKNSMANGDVHSGDHAVETVTIDSDSDEGSPIIRKRKKFFSEETIDYEPEEKNIDKPRLKVVTNHVCDEELSDSDLDSPVVRTKKRRLLSPWDGESKWEGKERDTNTGPNFENLSEGDQVELDELKKDVETDEEEEDQIVRRSVKRRRVETMNSSVGEVEVMEENEGDKQIRQLQEMFPNHSIKELKKALDQSEESLDIAASILIDIPPKGEISDDDLPDPFSSSTSKQPSSTKGKDGTRSDVSSALSKFAYSGGWVSKDDYKSKPQKTKSPLKKPKEKIIQKKTKPAKKPARRRKRVLSSEDEEDEEDCSFVVDDDDVVDGDESHVEKIDLSDEEEEEEEDDDISSDEDGDDFGGEQFSESFQFEVLSFFNDASAEELEAINGCSKLKSQRIIRLRPFEDFADIVEKMERTPSLGIQLVENCEDIFSERQLLLEVLNECSATSQTIQATLAKEDQFLTNDKKIAFLDPSLSLKPYQIIGVNWMKLLHRHKVNGILADEMGLGKTIQVIAFLASLLEDGVEGPHLVVAPSSTLENWVREFNKWCPEMEVILYTGDRDYRMQLSEDIRYGALKCDVIVTSYNIAISEVDFKQFFKKIKIYYSVYDEGHMLKNVKSLRFKSLMKVKSCHKLLLTGTPLQNNLLELMSLISFVVPNLDNPEKTYTLQRVFSNVSGSEDSSFARDRINQAKQIMQPFVLRRIKDQVLDQLPTKIIEVEVCPMVPSQQEYYMELKSSLQKKARLKELNVASSDSKNTMSAVMELRKLANHPLLMRRLYTDEKLKQMSVLMLREPTHYDANAKLIEEDMSVMSDFELHLLCKQYYSVSSYRLDENMIRESGKFKALDKILPRLKEQSLKVLVFSQFVMMLDILEPYLKQCQHTYLRMDGSTPVSERGDVIDKFNNDPSVFVFLLSTKACGLGINLTVANTVILHDIDYNPHNDKQAEDRCHRVGQTREVKVIKLVSKGTIDESMLQRAQQKLHLEKQMTSDENNDERENVSIAKILEEALEIS</sequence>
<dbReference type="GO" id="GO:0043130">
    <property type="term" value="F:ubiquitin binding"/>
    <property type="evidence" value="ECO:0007669"/>
    <property type="project" value="InterPro"/>
</dbReference>
<evidence type="ECO:0000256" key="8">
    <source>
        <dbReference type="ARBA" id="ARBA00022801"/>
    </source>
</evidence>
<keyword evidence="7" id="KW-0227">DNA damage</keyword>
<dbReference type="GO" id="GO:0005634">
    <property type="term" value="C:nucleus"/>
    <property type="evidence" value="ECO:0007669"/>
    <property type="project" value="UniProtKB-SubCell"/>
</dbReference>
<evidence type="ECO:0000256" key="10">
    <source>
        <dbReference type="ARBA" id="ARBA00022840"/>
    </source>
</evidence>
<reference evidence="19" key="1">
    <citation type="submission" date="2021-10" db="EMBL/GenBank/DDBJ databases">
        <title>Tropical sea cucumber genome reveals ecological adaptation and Cuvierian tubules defense mechanism.</title>
        <authorList>
            <person name="Chen T."/>
        </authorList>
    </citation>
    <scope>NUCLEOTIDE SEQUENCE</scope>
    <source>
        <strain evidence="19">Nanhai2018</strain>
        <tissue evidence="19">Muscle</tissue>
    </source>
</reference>
<keyword evidence="9" id="KW-0347">Helicase</keyword>
<protein>
    <recommendedName>
        <fullName evidence="4">DNA helicase</fullName>
        <ecNumber evidence="4">3.6.4.12</ecNumber>
    </recommendedName>
</protein>
<keyword evidence="10" id="KW-0067">ATP-binding</keyword>
<comment type="catalytic activity">
    <reaction evidence="15">
        <text>ATP + H2O = ADP + phosphate + H(+)</text>
        <dbReference type="Rhea" id="RHEA:13065"/>
        <dbReference type="ChEBI" id="CHEBI:15377"/>
        <dbReference type="ChEBI" id="CHEBI:15378"/>
        <dbReference type="ChEBI" id="CHEBI:30616"/>
        <dbReference type="ChEBI" id="CHEBI:43474"/>
        <dbReference type="ChEBI" id="CHEBI:456216"/>
        <dbReference type="EC" id="3.6.4.12"/>
    </reaction>
    <physiologicalReaction direction="left-to-right" evidence="15">
        <dbReference type="Rhea" id="RHEA:13066"/>
    </physiologicalReaction>
</comment>
<dbReference type="CDD" id="cd18793">
    <property type="entry name" value="SF2_C_SNF"/>
    <property type="match status" value="1"/>
</dbReference>
<evidence type="ECO:0000256" key="4">
    <source>
        <dbReference type="ARBA" id="ARBA00012551"/>
    </source>
</evidence>
<accession>A0A9Q0YU97</accession>
<comment type="caution">
    <text evidence="19">The sequence shown here is derived from an EMBL/GenBank/DDBJ whole genome shotgun (WGS) entry which is preliminary data.</text>
</comment>
<feature type="domain" description="Helicase ATP-binding" evidence="17">
    <location>
        <begin position="622"/>
        <end position="790"/>
    </location>
</feature>
<feature type="region of interest" description="Disordered" evidence="16">
    <location>
        <begin position="345"/>
        <end position="381"/>
    </location>
</feature>
<feature type="compositionally biased region" description="Basic and acidic residues" evidence="16">
    <location>
        <begin position="460"/>
        <end position="469"/>
    </location>
</feature>
<dbReference type="PROSITE" id="PS51192">
    <property type="entry name" value="HELICASE_ATP_BIND_1"/>
    <property type="match status" value="1"/>
</dbReference>
<evidence type="ECO:0000259" key="17">
    <source>
        <dbReference type="PROSITE" id="PS51192"/>
    </source>
</evidence>
<dbReference type="GO" id="GO:0005694">
    <property type="term" value="C:chromosome"/>
    <property type="evidence" value="ECO:0007669"/>
    <property type="project" value="UniProtKB-SubCell"/>
</dbReference>
<evidence type="ECO:0000256" key="14">
    <source>
        <dbReference type="ARBA" id="ARBA00023242"/>
    </source>
</evidence>
<keyword evidence="6" id="KW-0547">Nucleotide-binding</keyword>
<keyword evidence="12" id="KW-0238">DNA-binding</keyword>
<dbReference type="PROSITE" id="PS51194">
    <property type="entry name" value="HELICASE_CTER"/>
    <property type="match status" value="1"/>
</dbReference>
<evidence type="ECO:0000256" key="1">
    <source>
        <dbReference type="ARBA" id="ARBA00004123"/>
    </source>
</evidence>
<evidence type="ECO:0000256" key="9">
    <source>
        <dbReference type="ARBA" id="ARBA00022806"/>
    </source>
</evidence>
<keyword evidence="8" id="KW-0378">Hydrolase</keyword>
<dbReference type="InterPro" id="IPR000330">
    <property type="entry name" value="SNF2_N"/>
</dbReference>
<organism evidence="19 20">
    <name type="scientific">Holothuria leucospilota</name>
    <name type="common">Black long sea cucumber</name>
    <name type="synonym">Mertensiothuria leucospilota</name>
    <dbReference type="NCBI Taxonomy" id="206669"/>
    <lineage>
        <taxon>Eukaryota</taxon>
        <taxon>Metazoa</taxon>
        <taxon>Echinodermata</taxon>
        <taxon>Eleutherozoa</taxon>
        <taxon>Echinozoa</taxon>
        <taxon>Holothuroidea</taxon>
        <taxon>Aspidochirotacea</taxon>
        <taxon>Aspidochirotida</taxon>
        <taxon>Holothuriidae</taxon>
        <taxon>Holothuria</taxon>
    </lineage>
</organism>
<dbReference type="Gene3D" id="3.40.50.10810">
    <property type="entry name" value="Tandem AAA-ATPase domain"/>
    <property type="match status" value="1"/>
</dbReference>
<evidence type="ECO:0000256" key="2">
    <source>
        <dbReference type="ARBA" id="ARBA00004286"/>
    </source>
</evidence>
<comment type="subcellular location">
    <subcellularLocation>
        <location evidence="2">Chromosome</location>
    </subcellularLocation>
    <subcellularLocation>
        <location evidence="1">Nucleus</location>
    </subcellularLocation>
</comment>
<evidence type="ECO:0000259" key="18">
    <source>
        <dbReference type="PROSITE" id="PS51194"/>
    </source>
</evidence>
<feature type="compositionally biased region" description="Basic and acidic residues" evidence="16">
    <location>
        <begin position="231"/>
        <end position="242"/>
    </location>
</feature>
<feature type="domain" description="Helicase C-terminal" evidence="18">
    <location>
        <begin position="976"/>
        <end position="1128"/>
    </location>
</feature>
<dbReference type="EC" id="3.6.4.12" evidence="4"/>